<name>A0A382UNH6_9ZZZZ</name>
<protein>
    <recommendedName>
        <fullName evidence="2">Leucine-rich repeat domain-containing protein</fullName>
    </recommendedName>
</protein>
<dbReference type="Pfam" id="PF13306">
    <property type="entry name" value="LRR_5"/>
    <property type="match status" value="1"/>
</dbReference>
<dbReference type="PANTHER" id="PTHR45661">
    <property type="entry name" value="SURFACE ANTIGEN"/>
    <property type="match status" value="1"/>
</dbReference>
<reference evidence="1" key="1">
    <citation type="submission" date="2018-05" db="EMBL/GenBank/DDBJ databases">
        <authorList>
            <person name="Lanie J.A."/>
            <person name="Ng W.-L."/>
            <person name="Kazmierczak K.M."/>
            <person name="Andrzejewski T.M."/>
            <person name="Davidsen T.M."/>
            <person name="Wayne K.J."/>
            <person name="Tettelin H."/>
            <person name="Glass J.I."/>
            <person name="Rusch D."/>
            <person name="Podicherti R."/>
            <person name="Tsui H.-C.T."/>
            <person name="Winkler M.E."/>
        </authorList>
    </citation>
    <scope>NUCLEOTIDE SEQUENCE</scope>
</reference>
<dbReference type="Gene3D" id="3.80.10.10">
    <property type="entry name" value="Ribonuclease Inhibitor"/>
    <property type="match status" value="1"/>
</dbReference>
<feature type="non-terminal residue" evidence="1">
    <location>
        <position position="117"/>
    </location>
</feature>
<accession>A0A382UNH6</accession>
<dbReference type="PANTHER" id="PTHR45661:SF3">
    <property type="entry name" value="IG-LIKE DOMAIN-CONTAINING PROTEIN"/>
    <property type="match status" value="1"/>
</dbReference>
<feature type="non-terminal residue" evidence="1">
    <location>
        <position position="1"/>
    </location>
</feature>
<dbReference type="InterPro" id="IPR032675">
    <property type="entry name" value="LRR_dom_sf"/>
</dbReference>
<gene>
    <name evidence="1" type="ORF">METZ01_LOCUS388614</name>
</gene>
<dbReference type="EMBL" id="UINC01145555">
    <property type="protein sequence ID" value="SVD35760.1"/>
    <property type="molecule type" value="Genomic_DNA"/>
</dbReference>
<evidence type="ECO:0000313" key="1">
    <source>
        <dbReference type="EMBL" id="SVD35760.1"/>
    </source>
</evidence>
<sequence length="117" mass="12517">VRNKKKAQRFYQQQNMSVGIFVAIVALLCLQPAYAGCLYEPDSDGHVTIPSSVTEIGDYAFSGCNSLKSVTIPNNVTSIGNYAFRECHSLASVEIGNGVESIGSEAFSSCESLTSIN</sequence>
<dbReference type="SUPFAM" id="SSF52058">
    <property type="entry name" value="L domain-like"/>
    <property type="match status" value="1"/>
</dbReference>
<dbReference type="InterPro" id="IPR053139">
    <property type="entry name" value="Surface_bspA-like"/>
</dbReference>
<organism evidence="1">
    <name type="scientific">marine metagenome</name>
    <dbReference type="NCBI Taxonomy" id="408172"/>
    <lineage>
        <taxon>unclassified sequences</taxon>
        <taxon>metagenomes</taxon>
        <taxon>ecological metagenomes</taxon>
    </lineage>
</organism>
<dbReference type="InterPro" id="IPR026906">
    <property type="entry name" value="LRR_5"/>
</dbReference>
<dbReference type="AlphaFoldDB" id="A0A382UNH6"/>
<evidence type="ECO:0008006" key="2">
    <source>
        <dbReference type="Google" id="ProtNLM"/>
    </source>
</evidence>
<proteinExistence type="predicted"/>